<gene>
    <name evidence="1" type="ORF">SpAn4DRAFT_4755</name>
</gene>
<accession>A0A0U1KXG8</accession>
<dbReference type="GO" id="GO:0045892">
    <property type="term" value="P:negative regulation of DNA-templated transcription"/>
    <property type="evidence" value="ECO:0007669"/>
    <property type="project" value="UniProtKB-ARBA"/>
</dbReference>
<keyword evidence="2" id="KW-1185">Reference proteome</keyword>
<sequence length="91" mass="10356">MANEQMRKSVLQRLSTIKGHIAGIEKMVEEDKKCEDILFQLSAVMGAINKLNAYILEDYTLICLNEVNINDTIARQRIEGLTKAMITMLKK</sequence>
<dbReference type="RefSeq" id="WP_021167698.1">
    <property type="nucleotide sequence ID" value="NZ_CTRP01000008.1"/>
</dbReference>
<protein>
    <recommendedName>
        <fullName evidence="3">Repressor CsoR of the copZA operon</fullName>
    </recommendedName>
</protein>
<dbReference type="CDD" id="cd10148">
    <property type="entry name" value="CsoR-like_DUF156"/>
    <property type="match status" value="1"/>
</dbReference>
<organism evidence="1 2">
    <name type="scientific">Sporomusa ovata</name>
    <dbReference type="NCBI Taxonomy" id="2378"/>
    <lineage>
        <taxon>Bacteria</taxon>
        <taxon>Bacillati</taxon>
        <taxon>Bacillota</taxon>
        <taxon>Negativicutes</taxon>
        <taxon>Selenomonadales</taxon>
        <taxon>Sporomusaceae</taxon>
        <taxon>Sporomusa</taxon>
    </lineage>
</organism>
<evidence type="ECO:0008006" key="3">
    <source>
        <dbReference type="Google" id="ProtNLM"/>
    </source>
</evidence>
<reference evidence="2" key="1">
    <citation type="submission" date="2015-03" db="EMBL/GenBank/DDBJ databases">
        <authorList>
            <person name="Nijsse Bart"/>
        </authorList>
    </citation>
    <scope>NUCLEOTIDE SEQUENCE [LARGE SCALE GENOMIC DNA]</scope>
</reference>
<name>A0A0U1KXG8_9FIRM</name>
<dbReference type="GO" id="GO:0003677">
    <property type="term" value="F:DNA binding"/>
    <property type="evidence" value="ECO:0007669"/>
    <property type="project" value="InterPro"/>
</dbReference>
<dbReference type="GO" id="GO:0046872">
    <property type="term" value="F:metal ion binding"/>
    <property type="evidence" value="ECO:0007669"/>
    <property type="project" value="InterPro"/>
</dbReference>
<proteinExistence type="predicted"/>
<dbReference type="PANTHER" id="PTHR33677">
    <property type="entry name" value="TRANSCRIPTIONAL REPRESSOR FRMR-RELATED"/>
    <property type="match status" value="1"/>
</dbReference>
<dbReference type="Gene3D" id="1.20.58.1000">
    <property type="entry name" value="Metal-sensitive repressor, helix protomer"/>
    <property type="match status" value="1"/>
</dbReference>
<dbReference type="Proteomes" id="UP000049855">
    <property type="component" value="Unassembled WGS sequence"/>
</dbReference>
<evidence type="ECO:0000313" key="2">
    <source>
        <dbReference type="Proteomes" id="UP000049855"/>
    </source>
</evidence>
<dbReference type="InterPro" id="IPR038390">
    <property type="entry name" value="Metal_Tscrpt_repr_sf"/>
</dbReference>
<dbReference type="AlphaFoldDB" id="A0A0U1KXG8"/>
<dbReference type="InterPro" id="IPR003735">
    <property type="entry name" value="Metal_Tscrpt_repr"/>
</dbReference>
<dbReference type="Pfam" id="PF02583">
    <property type="entry name" value="Trns_repr_metal"/>
    <property type="match status" value="1"/>
</dbReference>
<evidence type="ECO:0000313" key="1">
    <source>
        <dbReference type="EMBL" id="CQR72066.1"/>
    </source>
</evidence>
<dbReference type="EMBL" id="CTRP01000008">
    <property type="protein sequence ID" value="CQR72066.1"/>
    <property type="molecule type" value="Genomic_DNA"/>
</dbReference>